<evidence type="ECO:0000313" key="3">
    <source>
        <dbReference type="Proteomes" id="UP000291866"/>
    </source>
</evidence>
<accession>A0A8G2IQT9</accession>
<gene>
    <name evidence="2" type="ORF">E0H31_35325</name>
</gene>
<evidence type="ECO:0000259" key="1">
    <source>
        <dbReference type="Pfam" id="PF05729"/>
    </source>
</evidence>
<dbReference type="Proteomes" id="UP000291866">
    <property type="component" value="Unassembled WGS sequence"/>
</dbReference>
<dbReference type="EMBL" id="SJLU01000034">
    <property type="protein sequence ID" value="TBX85125.1"/>
    <property type="molecule type" value="Genomic_DNA"/>
</dbReference>
<dbReference type="RefSeq" id="WP_131603518.1">
    <property type="nucleotide sequence ID" value="NZ_SJLU01000034.1"/>
</dbReference>
<protein>
    <submittedName>
        <fullName evidence="2">NACHT domain-containing protein</fullName>
    </submittedName>
</protein>
<dbReference type="InterPro" id="IPR007111">
    <property type="entry name" value="NACHT_NTPase"/>
</dbReference>
<dbReference type="Gene3D" id="3.40.50.300">
    <property type="entry name" value="P-loop containing nucleotide triphosphate hydrolases"/>
    <property type="match status" value="1"/>
</dbReference>
<reference evidence="2 3" key="1">
    <citation type="submission" date="2019-02" db="EMBL/GenBank/DDBJ databases">
        <title>The competitiveness to form nodules shapes the capacities of Rhizobium leguminosarum sv viciae communities to promote symbiosis with specific hosts.</title>
        <authorList>
            <person name="Boivin S."/>
            <person name="Lepetit M."/>
        </authorList>
    </citation>
    <scope>NUCLEOTIDE SEQUENCE [LARGE SCALE GENOMIC DNA]</scope>
    <source>
        <strain evidence="2 3">SPF4F3</strain>
    </source>
</reference>
<sequence>MIEEGVGLVEAGGTATQAGIYFQNSVAALALAEMLDLDQPIPRERIVEVRVEAPEMVDDIVVRFADGHREYQSVKLSIQIGNTAWPRLWTHFDKQRLSSVFTSYDSLALVVGERSELAATISELTGRAESSIDVAELLSRSTKQQRQVFDAVTTALGDASSAFEVLRILTVRHLIEDEIEGHVARKRLAGSLTPPPSLLRILRDLVGGRARRRGLFQPGPLRRQLRSQHGIVLREPPEWGLESYRTAVSQLCRIDIPGIGLSGYAKDLFVWPRARNHDRSRGVGFEDEHVAAGERGDEGVLDLKLFPGHQFERVVVVAGPGFGKSALLTAIAAEHATGPLVPVQVPLASLASADCTIIEFLCNRISREMELTADWQVLAEQGLLLLLLDGLDEVPSALRPRLMQRISTFSARFPQAPWMLTVRDAVVVTGLPEALVIELLPLNDDDIARFADALRPYTGSDEGWKIARRLDLYPDLARLARIPLFLSMLLATTDLDAARTINRSDLIETYLKTLFSPEEHKVVESAVDLSIRLRNIAEKLAFERLEKQEIGATHREVRAVVDDLARSADDAERLFEQIKANGILKPQSSIRLQFPYPIVQEYLAARYLVEHQPETIGQRIDDAVQRPWAQVIQFALELHAAPDPVVEAMLRREDDAFATGLRLVGHCIANGAAVGADLRDEVGRRLVQYWRGAATKSRERVGRLLLDGFSNPPSRELLEALHYPWLMEHGAGDIVSKLNDVRVTSEVLSSLIKRSKHHFLIYHGLKAALSAAGDDAVRIVVRAMQSAAPDADEMTRLSSLFLNFRRGSVSRPLALEIAHDLQFPTQVRMRAYEMAGKPLDEAGEHLVVAAFHDEDWDRNYEARDLVGLHNDPALFFQRLIYDTGIPLNRRIDIVSQITEILPDPVERKVFAAKHAREASLDPEIRVGLRLTEAANGDRQVFVELMNDLDVIPIERASTAISLFGNYSDRELAERAADKIETLPLTVAQAISIAQSALIGMLHVFEMSVGFGGPVHPAPRHPGYERWRDLVEKWVDRNDLRPIDRLSLLALSSELGSERSSFLLSQLISAIDDFDTADWLDDQEEGHVVSNALREVRRRTPLLEPRLVEKVLASRRSNVVSQGLRALEALGTQDALRRLIVLHGEKERLYIRDNIANTIELVAGRLGVSVRKVDDVYTLS</sequence>
<dbReference type="Pfam" id="PF05729">
    <property type="entry name" value="NACHT"/>
    <property type="match status" value="1"/>
</dbReference>
<comment type="caution">
    <text evidence="2">The sequence shown here is derived from an EMBL/GenBank/DDBJ whole genome shotgun (WGS) entry which is preliminary data.</text>
</comment>
<feature type="domain" description="NACHT" evidence="1">
    <location>
        <begin position="313"/>
        <end position="451"/>
    </location>
</feature>
<evidence type="ECO:0000313" key="2">
    <source>
        <dbReference type="EMBL" id="TBX85125.1"/>
    </source>
</evidence>
<dbReference type="AlphaFoldDB" id="A0A8G2IQT9"/>
<dbReference type="InterPro" id="IPR027417">
    <property type="entry name" value="P-loop_NTPase"/>
</dbReference>
<proteinExistence type="predicted"/>
<name>A0A8G2IQT9_RHILV</name>
<organism evidence="2 3">
    <name type="scientific">Rhizobium leguminosarum bv. viciae</name>
    <dbReference type="NCBI Taxonomy" id="387"/>
    <lineage>
        <taxon>Bacteria</taxon>
        <taxon>Pseudomonadati</taxon>
        <taxon>Pseudomonadota</taxon>
        <taxon>Alphaproteobacteria</taxon>
        <taxon>Hyphomicrobiales</taxon>
        <taxon>Rhizobiaceae</taxon>
        <taxon>Rhizobium/Agrobacterium group</taxon>
        <taxon>Rhizobium</taxon>
    </lineage>
</organism>